<accession>A0ABZ0I447</accession>
<reference evidence="2 3" key="1">
    <citation type="submission" date="2023-10" db="EMBL/GenBank/DDBJ databases">
        <title>Two novel species belonging to the OM43/NOR5 clade.</title>
        <authorList>
            <person name="Park M."/>
        </authorList>
    </citation>
    <scope>NUCLEOTIDE SEQUENCE [LARGE SCALE GENOMIC DNA]</scope>
    <source>
        <strain evidence="2 3">IMCC43200</strain>
    </source>
</reference>
<dbReference type="InterPro" id="IPR013766">
    <property type="entry name" value="Thioredoxin_domain"/>
</dbReference>
<feature type="domain" description="Thioredoxin" evidence="1">
    <location>
        <begin position="24"/>
        <end position="152"/>
    </location>
</feature>
<dbReference type="PROSITE" id="PS51352">
    <property type="entry name" value="THIOREDOXIN_2"/>
    <property type="match status" value="1"/>
</dbReference>
<sequence length="166" mass="17955">MANTHNSTRHWLRGAALLLLITGISACEKFDSKDATSLDSTGSWTFVNYWAKWCKPCITEIPELNLLHQREGVRVLGVNYDGAQGDELQSQLDSLDVRFPTLATDPAARYGIDRPQVLPTTLVINPEGTLAAVLVGPQTEASLLAVAGISVTQDHDASSDQHSGNQ</sequence>
<proteinExistence type="predicted"/>
<name>A0ABZ0I447_9GAMM</name>
<dbReference type="InterPro" id="IPR050553">
    <property type="entry name" value="Thioredoxin_ResA/DsbE_sf"/>
</dbReference>
<evidence type="ECO:0000313" key="3">
    <source>
        <dbReference type="Proteomes" id="UP001626537"/>
    </source>
</evidence>
<dbReference type="EMBL" id="CP136864">
    <property type="protein sequence ID" value="WOJ93548.1"/>
    <property type="molecule type" value="Genomic_DNA"/>
</dbReference>
<dbReference type="RefSeq" id="WP_407348194.1">
    <property type="nucleotide sequence ID" value="NZ_CP136864.1"/>
</dbReference>
<dbReference type="Proteomes" id="UP001626537">
    <property type="component" value="Chromosome"/>
</dbReference>
<dbReference type="PANTHER" id="PTHR42852:SF18">
    <property type="entry name" value="CHROMOSOME UNDETERMINED SCAFFOLD_47, WHOLE GENOME SHOTGUN SEQUENCE"/>
    <property type="match status" value="1"/>
</dbReference>
<protein>
    <submittedName>
        <fullName evidence="2">TlpA disulfide reductase family protein</fullName>
    </submittedName>
</protein>
<dbReference type="InterPro" id="IPR036249">
    <property type="entry name" value="Thioredoxin-like_sf"/>
</dbReference>
<gene>
    <name evidence="2" type="ORF">R0135_17475</name>
</gene>
<dbReference type="SUPFAM" id="SSF52833">
    <property type="entry name" value="Thioredoxin-like"/>
    <property type="match status" value="1"/>
</dbReference>
<dbReference type="InterPro" id="IPR000866">
    <property type="entry name" value="AhpC/TSA"/>
</dbReference>
<dbReference type="Pfam" id="PF00578">
    <property type="entry name" value="AhpC-TSA"/>
    <property type="match status" value="1"/>
</dbReference>
<organism evidence="2 3">
    <name type="scientific">Congregibacter variabilis</name>
    <dbReference type="NCBI Taxonomy" id="3081200"/>
    <lineage>
        <taxon>Bacteria</taxon>
        <taxon>Pseudomonadati</taxon>
        <taxon>Pseudomonadota</taxon>
        <taxon>Gammaproteobacteria</taxon>
        <taxon>Cellvibrionales</taxon>
        <taxon>Halieaceae</taxon>
        <taxon>Congregibacter</taxon>
    </lineage>
</organism>
<keyword evidence="3" id="KW-1185">Reference proteome</keyword>
<evidence type="ECO:0000313" key="2">
    <source>
        <dbReference type="EMBL" id="WOJ93548.1"/>
    </source>
</evidence>
<dbReference type="Gene3D" id="3.40.30.10">
    <property type="entry name" value="Glutaredoxin"/>
    <property type="match status" value="1"/>
</dbReference>
<dbReference type="PANTHER" id="PTHR42852">
    <property type="entry name" value="THIOL:DISULFIDE INTERCHANGE PROTEIN DSBE"/>
    <property type="match status" value="1"/>
</dbReference>
<evidence type="ECO:0000259" key="1">
    <source>
        <dbReference type="PROSITE" id="PS51352"/>
    </source>
</evidence>
<dbReference type="CDD" id="cd02966">
    <property type="entry name" value="TlpA_like_family"/>
    <property type="match status" value="1"/>
</dbReference>